<protein>
    <submittedName>
        <fullName evidence="1">Uncharacterized protein</fullName>
    </submittedName>
</protein>
<accession>A0A699QEW2</accession>
<dbReference type="AlphaFoldDB" id="A0A699QEW2"/>
<dbReference type="EMBL" id="BKCJ011019121">
    <property type="protein sequence ID" value="GFC68230.1"/>
    <property type="molecule type" value="Genomic_DNA"/>
</dbReference>
<organism evidence="1">
    <name type="scientific">Tanacetum cinerariifolium</name>
    <name type="common">Dalmatian daisy</name>
    <name type="synonym">Chrysanthemum cinerariifolium</name>
    <dbReference type="NCBI Taxonomy" id="118510"/>
    <lineage>
        <taxon>Eukaryota</taxon>
        <taxon>Viridiplantae</taxon>
        <taxon>Streptophyta</taxon>
        <taxon>Embryophyta</taxon>
        <taxon>Tracheophyta</taxon>
        <taxon>Spermatophyta</taxon>
        <taxon>Magnoliopsida</taxon>
        <taxon>eudicotyledons</taxon>
        <taxon>Gunneridae</taxon>
        <taxon>Pentapetalae</taxon>
        <taxon>asterids</taxon>
        <taxon>campanulids</taxon>
        <taxon>Asterales</taxon>
        <taxon>Asteraceae</taxon>
        <taxon>Asteroideae</taxon>
        <taxon>Anthemideae</taxon>
        <taxon>Anthemidinae</taxon>
        <taxon>Tanacetum</taxon>
    </lineage>
</organism>
<comment type="caution">
    <text evidence="1">The sequence shown here is derived from an EMBL/GenBank/DDBJ whole genome shotgun (WGS) entry which is preliminary data.</text>
</comment>
<gene>
    <name evidence="1" type="ORF">Tci_840200</name>
</gene>
<name>A0A699QEW2_TANCI</name>
<proteinExistence type="predicted"/>
<sequence length="135" mass="14753">MNAASNVRRLMNIDSHDKNSVLANSKNSAKKVAVYVTKNKQTDNTFANVISNKENVIDVDVANASKAKNLLCVSYTMFVVLKTRFSEKPAQSKTLDTTFVVLKSKIDLGSASKAKNKVSDLEPSFSLDMQSVCMG</sequence>
<feature type="non-terminal residue" evidence="1">
    <location>
        <position position="135"/>
    </location>
</feature>
<evidence type="ECO:0000313" key="1">
    <source>
        <dbReference type="EMBL" id="GFC68230.1"/>
    </source>
</evidence>
<reference evidence="1" key="1">
    <citation type="journal article" date="2019" name="Sci. Rep.">
        <title>Draft genome of Tanacetum cinerariifolium, the natural source of mosquito coil.</title>
        <authorList>
            <person name="Yamashiro T."/>
            <person name="Shiraishi A."/>
            <person name="Satake H."/>
            <person name="Nakayama K."/>
        </authorList>
    </citation>
    <scope>NUCLEOTIDE SEQUENCE</scope>
</reference>